<dbReference type="Gene3D" id="1.20.1560.10">
    <property type="entry name" value="ABC transporter type 1, transmembrane domain"/>
    <property type="match status" value="1"/>
</dbReference>
<comment type="similarity">
    <text evidence="2">Belongs to the ABC transporter superfamily. ABCB family. Mitochondrial peptide exporter (TC 3.A.1.212) subfamily.</text>
</comment>
<proteinExistence type="inferred from homology"/>
<dbReference type="PANTHER" id="PTHR43394:SF1">
    <property type="entry name" value="ATP-BINDING CASSETTE SUB-FAMILY B MEMBER 10, MITOCHONDRIAL"/>
    <property type="match status" value="1"/>
</dbReference>
<evidence type="ECO:0000256" key="6">
    <source>
        <dbReference type="ARBA" id="ARBA00022840"/>
    </source>
</evidence>
<evidence type="ECO:0000313" key="13">
    <source>
        <dbReference type="Proteomes" id="UP000663699"/>
    </source>
</evidence>
<dbReference type="InterPro" id="IPR027417">
    <property type="entry name" value="P-loop_NTPase"/>
</dbReference>
<dbReference type="Gene3D" id="3.40.50.300">
    <property type="entry name" value="P-loop containing nucleotide triphosphate hydrolases"/>
    <property type="match status" value="1"/>
</dbReference>
<dbReference type="CDD" id="cd18573">
    <property type="entry name" value="ABC_6TM_ABCB10_like"/>
    <property type="match status" value="1"/>
</dbReference>
<dbReference type="InterPro" id="IPR003593">
    <property type="entry name" value="AAA+_ATPase"/>
</dbReference>
<dbReference type="InterPro" id="IPR036640">
    <property type="entry name" value="ABC1_TM_sf"/>
</dbReference>
<sequence>MFFTKFKDPFAKIKIHKTTSGCPFYLQNVRFMGGLRSVLSNSSNTTIYTYNLDHTGYNRFKCIRGKLFYFVLNNQSNKLFCNHSVCSGSKKEEFHHFKDEKMDKKVIVYKENIRNRILSFRTVFFQSKSVMRFLKGEKKMLSIAIVFIIFGSSVSMSMPYIIGRILDFMVKPSINSFFGIEPVYFYSGLAFIFLIGGACNFGRLFLMRIICERVISRLRSRLYQNTLKHDLGFFDFNASGDLISRLSSDTAVVAKSLTQNVSDGLKYLITTIAGLTMMAWISVKLTSVMMLIIPPIVVGSVFYGQYIKALSKKIQKTLGDLIKISEDLGNIHIIKAFTGEKIELRRYNNKIREIFQLVKKDAFLNSTFLGLIGFSGNLIVLIILAYGSHMVNKSIITIGDLGSFLLYTAYTGNSMVGLSGFYSEFMKGLGASSRLFELIDKKITMKPSVGIFVDSIKGPIKFEDVCFSYPTRPDMPVFSKLSFIIEQGTNVAICGPSGGGKSTIASLLLRFYDVNSGRITINDIDIQKINLKQLRKKIGIVPQNPALFSGTIKENIAYGKPDATLDEIIEAIEKSNSTFIMNFPKNIDTYIGGNGIQLSGGQKQRIAIARALVRKPEILILDEATSALDGKSEVLVDQALQDLIQQENLITITIAHRLGTIKRAHKIIVLDQNGKLIEEGSYIELNKNVDSAFMQLMKFQMQGYNPIKNEQI</sequence>
<dbReference type="PROSITE" id="PS00211">
    <property type="entry name" value="ABC_TRANSPORTER_1"/>
    <property type="match status" value="1"/>
</dbReference>
<dbReference type="FunFam" id="3.40.50.300:FF:000218">
    <property type="entry name" value="Multidrug ABC transporter ATP-binding protein"/>
    <property type="match status" value="1"/>
</dbReference>
<dbReference type="SUPFAM" id="SSF52540">
    <property type="entry name" value="P-loop containing nucleoside triphosphate hydrolases"/>
    <property type="match status" value="1"/>
</dbReference>
<feature type="transmembrane region" description="Helical" evidence="9">
    <location>
        <begin position="265"/>
        <end position="282"/>
    </location>
</feature>
<keyword evidence="3" id="KW-0813">Transport</keyword>
<feature type="transmembrane region" description="Helical" evidence="9">
    <location>
        <begin position="288"/>
        <end position="306"/>
    </location>
</feature>
<dbReference type="InterPro" id="IPR003439">
    <property type="entry name" value="ABC_transporter-like_ATP-bd"/>
</dbReference>
<dbReference type="AlphaFoldDB" id="A0A899FV66"/>
<name>A0A899FV66_9ASCO</name>
<dbReference type="GO" id="GO:0016887">
    <property type="term" value="F:ATP hydrolysis activity"/>
    <property type="evidence" value="ECO:0007669"/>
    <property type="project" value="InterPro"/>
</dbReference>
<dbReference type="Pfam" id="PF00664">
    <property type="entry name" value="ABC_membrane"/>
    <property type="match status" value="1"/>
</dbReference>
<feature type="transmembrane region" description="Helical" evidence="9">
    <location>
        <begin position="141"/>
        <end position="163"/>
    </location>
</feature>
<keyword evidence="8 9" id="KW-0472">Membrane</keyword>
<evidence type="ECO:0000256" key="7">
    <source>
        <dbReference type="ARBA" id="ARBA00022989"/>
    </source>
</evidence>
<comment type="subcellular location">
    <subcellularLocation>
        <location evidence="1">Membrane</location>
        <topology evidence="1">Multi-pass membrane protein</topology>
    </subcellularLocation>
</comment>
<dbReference type="InterPro" id="IPR011527">
    <property type="entry name" value="ABC1_TM_dom"/>
</dbReference>
<evidence type="ECO:0000256" key="4">
    <source>
        <dbReference type="ARBA" id="ARBA00022692"/>
    </source>
</evidence>
<dbReference type="Proteomes" id="UP000663699">
    <property type="component" value="Chromosome 7"/>
</dbReference>
<dbReference type="Pfam" id="PF00005">
    <property type="entry name" value="ABC_tran"/>
    <property type="match status" value="1"/>
</dbReference>
<protein>
    <submittedName>
        <fullName evidence="12">Uncharacterized protein</fullName>
    </submittedName>
</protein>
<dbReference type="EMBL" id="CP054538">
    <property type="protein sequence ID" value="QSL65671.1"/>
    <property type="molecule type" value="Genomic_DNA"/>
</dbReference>
<dbReference type="PROSITE" id="PS50929">
    <property type="entry name" value="ABC_TM1F"/>
    <property type="match status" value="1"/>
</dbReference>
<feature type="domain" description="ABC transporter" evidence="10">
    <location>
        <begin position="460"/>
        <end position="698"/>
    </location>
</feature>
<dbReference type="InterPro" id="IPR017871">
    <property type="entry name" value="ABC_transporter-like_CS"/>
</dbReference>
<evidence type="ECO:0000259" key="10">
    <source>
        <dbReference type="PROSITE" id="PS50893"/>
    </source>
</evidence>
<dbReference type="SMART" id="SM00382">
    <property type="entry name" value="AAA"/>
    <property type="match status" value="1"/>
</dbReference>
<feature type="domain" description="ABC transmembrane type-1" evidence="11">
    <location>
        <begin position="143"/>
        <end position="427"/>
    </location>
</feature>
<reference evidence="12" key="1">
    <citation type="submission" date="2020-06" db="EMBL/GenBank/DDBJ databases">
        <title>Genomes of multiple members of Pneumocystis genus reveal paths to human pathogen Pneumocystis jirovecii.</title>
        <authorList>
            <person name="Cisse O.H."/>
            <person name="Ma L."/>
            <person name="Dekker J."/>
            <person name="Khil P."/>
            <person name="Jo J."/>
            <person name="Brenchley J."/>
            <person name="Blair R."/>
            <person name="Pahar B."/>
            <person name="Chabe M."/>
            <person name="Van Rompay K.A."/>
            <person name="Keesler R."/>
            <person name="Sukura A."/>
            <person name="Hirsch V."/>
            <person name="Kutty G."/>
            <person name="Liu Y."/>
            <person name="Peng L."/>
            <person name="Chen J."/>
            <person name="Song J."/>
            <person name="Weissenbacher-Lang C."/>
            <person name="Xu J."/>
            <person name="Upham N.S."/>
            <person name="Stajich J.E."/>
            <person name="Cuomo C.A."/>
            <person name="Cushion M.T."/>
            <person name="Kovacs J.A."/>
        </authorList>
    </citation>
    <scope>NUCLEOTIDE SEQUENCE</scope>
    <source>
        <strain evidence="12">2A</strain>
    </source>
</reference>
<evidence type="ECO:0000256" key="8">
    <source>
        <dbReference type="ARBA" id="ARBA00023136"/>
    </source>
</evidence>
<keyword evidence="4 9" id="KW-0812">Transmembrane</keyword>
<dbReference type="InterPro" id="IPR039421">
    <property type="entry name" value="Type_1_exporter"/>
</dbReference>
<dbReference type="GO" id="GO:0005743">
    <property type="term" value="C:mitochondrial inner membrane"/>
    <property type="evidence" value="ECO:0007669"/>
    <property type="project" value="TreeGrafter"/>
</dbReference>
<evidence type="ECO:0000256" key="3">
    <source>
        <dbReference type="ARBA" id="ARBA00022448"/>
    </source>
</evidence>
<feature type="transmembrane region" description="Helical" evidence="9">
    <location>
        <begin position="183"/>
        <end position="206"/>
    </location>
</feature>
<dbReference type="PROSITE" id="PS50893">
    <property type="entry name" value="ABC_TRANSPORTER_2"/>
    <property type="match status" value="1"/>
</dbReference>
<evidence type="ECO:0000256" key="9">
    <source>
        <dbReference type="SAM" id="Phobius"/>
    </source>
</evidence>
<feature type="transmembrane region" description="Helical" evidence="9">
    <location>
        <begin position="362"/>
        <end position="386"/>
    </location>
</feature>
<accession>A0A899FV66</accession>
<evidence type="ECO:0000256" key="5">
    <source>
        <dbReference type="ARBA" id="ARBA00022741"/>
    </source>
</evidence>
<gene>
    <name evidence="12" type="ORF">MERGE_002984</name>
</gene>
<evidence type="ECO:0000256" key="1">
    <source>
        <dbReference type="ARBA" id="ARBA00004141"/>
    </source>
</evidence>
<dbReference type="SUPFAM" id="SSF90123">
    <property type="entry name" value="ABC transporter transmembrane region"/>
    <property type="match status" value="1"/>
</dbReference>
<keyword evidence="13" id="KW-1185">Reference proteome</keyword>
<keyword evidence="6" id="KW-0067">ATP-binding</keyword>
<dbReference type="GO" id="GO:0005524">
    <property type="term" value="F:ATP binding"/>
    <property type="evidence" value="ECO:0007669"/>
    <property type="project" value="UniProtKB-KW"/>
</dbReference>
<keyword evidence="7 9" id="KW-1133">Transmembrane helix</keyword>
<keyword evidence="5" id="KW-0547">Nucleotide-binding</keyword>
<dbReference type="OrthoDB" id="6500128at2759"/>
<dbReference type="GO" id="GO:0090374">
    <property type="term" value="P:oligopeptide export from mitochondrion"/>
    <property type="evidence" value="ECO:0007669"/>
    <property type="project" value="TreeGrafter"/>
</dbReference>
<evidence type="ECO:0000259" key="11">
    <source>
        <dbReference type="PROSITE" id="PS50929"/>
    </source>
</evidence>
<evidence type="ECO:0000313" key="12">
    <source>
        <dbReference type="EMBL" id="QSL65671.1"/>
    </source>
</evidence>
<dbReference type="GO" id="GO:0015421">
    <property type="term" value="F:ABC-type oligopeptide transporter activity"/>
    <property type="evidence" value="ECO:0007669"/>
    <property type="project" value="TreeGrafter"/>
</dbReference>
<dbReference type="PANTHER" id="PTHR43394">
    <property type="entry name" value="ATP-DEPENDENT PERMEASE MDL1, MITOCHONDRIAL"/>
    <property type="match status" value="1"/>
</dbReference>
<organism evidence="12 13">
    <name type="scientific">Pneumocystis wakefieldiae</name>
    <dbReference type="NCBI Taxonomy" id="38082"/>
    <lineage>
        <taxon>Eukaryota</taxon>
        <taxon>Fungi</taxon>
        <taxon>Dikarya</taxon>
        <taxon>Ascomycota</taxon>
        <taxon>Taphrinomycotina</taxon>
        <taxon>Pneumocystomycetes</taxon>
        <taxon>Pneumocystaceae</taxon>
        <taxon>Pneumocystis</taxon>
    </lineage>
</organism>
<evidence type="ECO:0000256" key="2">
    <source>
        <dbReference type="ARBA" id="ARBA00005580"/>
    </source>
</evidence>
<dbReference type="FunFam" id="1.20.1560.10:FF:000058">
    <property type="entry name" value="ABC transporter B family member 25"/>
    <property type="match status" value="1"/>
</dbReference>